<dbReference type="EMBL" id="MN172165">
    <property type="protein sequence ID" value="QEV82112.1"/>
    <property type="molecule type" value="Genomic_RNA"/>
</dbReference>
<dbReference type="Pfam" id="PF05892">
    <property type="entry name" value="Tricho_coat"/>
    <property type="match status" value="1"/>
</dbReference>
<proteinExistence type="predicted"/>
<dbReference type="InterPro" id="IPR008879">
    <property type="entry name" value="Coat_protein_tricho/vitivirus"/>
</dbReference>
<dbReference type="GO" id="GO:0019028">
    <property type="term" value="C:viral capsid"/>
    <property type="evidence" value="ECO:0007669"/>
    <property type="project" value="UniProtKB-KW"/>
</dbReference>
<evidence type="ECO:0000313" key="1">
    <source>
        <dbReference type="EMBL" id="QEV82112.1"/>
    </source>
</evidence>
<sequence>MSSSAVEEVSAQAYVRNVHRQTVISALKQLDSFKAMKQEDEPAVLRALAGNIAIYGCSTECDFPNVPISATKAGKVVLTFNLLEAARTISEIPQNWLGEPTIRPTFRQCMEPFADHARLYLMEAKKRGTFTHLYDKMPKLCKGAPQVAFDFNAGLNFNTVSNGEKYVVQKLNERLFALESAKKKEESFLDQGGEVNPV</sequence>
<reference evidence="1" key="1">
    <citation type="journal article" date="2019" name="Arch. Virol.">
        <title>Identification and genomic characterization of grapevine Kizil Sapak virus, a novel grapevine-infecting member of the family Betaflexiviridae.</title>
        <authorList>
            <person name="Rwahnih M.A."/>
            <person name="Alabi O.J."/>
            <person name="Hwang M.S."/>
            <person name="Stevens K."/>
            <person name="Golino D."/>
        </authorList>
    </citation>
    <scope>NUCLEOTIDE SEQUENCE</scope>
    <source>
        <strain evidence="1">127</strain>
    </source>
</reference>
<reference evidence="1" key="2">
    <citation type="submission" date="2019-07" db="EMBL/GenBank/DDBJ databases">
        <authorList>
            <person name="Al Rwahnih M."/>
            <person name="Hwang M."/>
            <person name="Stevens K."/>
            <person name="Alabi O."/>
        </authorList>
    </citation>
    <scope>NUCLEOTIDE SEQUENCE</scope>
    <source>
        <strain evidence="1">127</strain>
    </source>
</reference>
<protein>
    <submittedName>
        <fullName evidence="1">Coat protein</fullName>
    </submittedName>
</protein>
<keyword evidence="1" id="KW-0946">Virion</keyword>
<keyword evidence="1" id="KW-0167">Capsid protein</keyword>
<accession>A0A5P2YAI1</accession>
<name>A0A5P2YAI1_9VIRU</name>
<organism evidence="1">
    <name type="scientific">Grapevine Kizil Sapak virus</name>
    <dbReference type="NCBI Taxonomy" id="2650001"/>
    <lineage>
        <taxon>Viruses</taxon>
        <taxon>Riboviria</taxon>
        <taxon>Orthornavirae</taxon>
        <taxon>Kitrinoviricota</taxon>
        <taxon>Alsuviricetes</taxon>
        <taxon>Tymovirales</taxon>
        <taxon>Betaflexiviridae</taxon>
    </lineage>
</organism>